<dbReference type="PROSITE" id="PS51608">
    <property type="entry name" value="SAM_MT_UBIE"/>
    <property type="match status" value="1"/>
</dbReference>
<keyword evidence="1 4" id="KW-0489">Methyltransferase</keyword>
<dbReference type="CDD" id="cd02440">
    <property type="entry name" value="AdoMet_MTases"/>
    <property type="match status" value="1"/>
</dbReference>
<dbReference type="InterPro" id="IPR004033">
    <property type="entry name" value="UbiE/COQ5_MeTrFase"/>
</dbReference>
<keyword evidence="5" id="KW-0830">Ubiquinone</keyword>
<evidence type="ECO:0000256" key="4">
    <source>
        <dbReference type="HAMAP-Rule" id="MF_01813"/>
    </source>
</evidence>
<dbReference type="PANTHER" id="PTHR43591:SF24">
    <property type="entry name" value="2-METHOXY-6-POLYPRENYL-1,4-BENZOQUINOL METHYLASE, MITOCHONDRIAL"/>
    <property type="match status" value="1"/>
</dbReference>
<comment type="similarity">
    <text evidence="4">Belongs to the class I-like SAM-binding methyltransferase superfamily. MenG/UbiE family.</text>
</comment>
<evidence type="ECO:0000256" key="1">
    <source>
        <dbReference type="ARBA" id="ARBA00022603"/>
    </source>
</evidence>
<comment type="catalytic activity">
    <reaction evidence="4">
        <text>a 2-demethylmenaquinol + S-adenosyl-L-methionine = a menaquinol + S-adenosyl-L-homocysteine + H(+)</text>
        <dbReference type="Rhea" id="RHEA:42640"/>
        <dbReference type="Rhea" id="RHEA-COMP:9539"/>
        <dbReference type="Rhea" id="RHEA-COMP:9563"/>
        <dbReference type="ChEBI" id="CHEBI:15378"/>
        <dbReference type="ChEBI" id="CHEBI:18151"/>
        <dbReference type="ChEBI" id="CHEBI:55437"/>
        <dbReference type="ChEBI" id="CHEBI:57856"/>
        <dbReference type="ChEBI" id="CHEBI:59789"/>
        <dbReference type="EC" id="2.1.1.163"/>
    </reaction>
</comment>
<dbReference type="GO" id="GO:0008168">
    <property type="term" value="F:methyltransferase activity"/>
    <property type="evidence" value="ECO:0007669"/>
    <property type="project" value="UniProtKB-KW"/>
</dbReference>
<gene>
    <name evidence="4" type="primary">menG</name>
    <name evidence="5" type="ORF">ACFFRE_08175</name>
</gene>
<name>A0ABV6C724_9ACTN</name>
<proteinExistence type="inferred from homology"/>
<accession>A0ABV6C724</accession>
<dbReference type="InterPro" id="IPR029063">
    <property type="entry name" value="SAM-dependent_MTases_sf"/>
</dbReference>
<evidence type="ECO:0000256" key="3">
    <source>
        <dbReference type="ARBA" id="ARBA00022691"/>
    </source>
</evidence>
<feature type="binding site" evidence="4">
    <location>
        <position position="96"/>
    </location>
    <ligand>
        <name>S-adenosyl-L-methionine</name>
        <dbReference type="ChEBI" id="CHEBI:59789"/>
    </ligand>
</feature>
<dbReference type="Proteomes" id="UP001589788">
    <property type="component" value="Unassembled WGS sequence"/>
</dbReference>
<feature type="binding site" evidence="4">
    <location>
        <position position="78"/>
    </location>
    <ligand>
        <name>S-adenosyl-L-methionine</name>
        <dbReference type="ChEBI" id="CHEBI:59789"/>
    </ligand>
</feature>
<dbReference type="EC" id="2.1.1.163" evidence="4"/>
<dbReference type="EMBL" id="JBHLYQ010000073">
    <property type="protein sequence ID" value="MFC0082124.1"/>
    <property type="molecule type" value="Genomic_DNA"/>
</dbReference>
<keyword evidence="6" id="KW-1185">Reference proteome</keyword>
<keyword evidence="4" id="KW-0474">Menaquinone biosynthesis</keyword>
<reference evidence="5 6" key="1">
    <citation type="submission" date="2024-09" db="EMBL/GenBank/DDBJ databases">
        <authorList>
            <person name="Sun Q."/>
            <person name="Mori K."/>
        </authorList>
    </citation>
    <scope>NUCLEOTIDE SEQUENCE [LARGE SCALE GENOMIC DNA]</scope>
    <source>
        <strain evidence="5 6">JCM 15389</strain>
    </source>
</reference>
<feature type="binding site" evidence="4">
    <location>
        <begin position="115"/>
        <end position="116"/>
    </location>
    <ligand>
        <name>S-adenosyl-L-methionine</name>
        <dbReference type="ChEBI" id="CHEBI:59789"/>
    </ligand>
</feature>
<keyword evidence="3 4" id="KW-0949">S-adenosyl-L-methionine</keyword>
<evidence type="ECO:0000313" key="6">
    <source>
        <dbReference type="Proteomes" id="UP001589788"/>
    </source>
</evidence>
<protein>
    <recommendedName>
        <fullName evidence="4">Demethylmenaquinone methyltransferase</fullName>
        <ecNumber evidence="4">2.1.1.163</ecNumber>
    </recommendedName>
</protein>
<keyword evidence="2 4" id="KW-0808">Transferase</keyword>
<dbReference type="Pfam" id="PF01209">
    <property type="entry name" value="Ubie_methyltran"/>
    <property type="match status" value="1"/>
</dbReference>
<comment type="caution">
    <text evidence="5">The sequence shown here is derived from an EMBL/GenBank/DDBJ whole genome shotgun (WGS) entry which is preliminary data.</text>
</comment>
<dbReference type="Gene3D" id="3.40.50.150">
    <property type="entry name" value="Vaccinia Virus protein VP39"/>
    <property type="match status" value="1"/>
</dbReference>
<evidence type="ECO:0000256" key="2">
    <source>
        <dbReference type="ARBA" id="ARBA00022679"/>
    </source>
</evidence>
<dbReference type="PANTHER" id="PTHR43591">
    <property type="entry name" value="METHYLTRANSFERASE"/>
    <property type="match status" value="1"/>
</dbReference>
<sequence length="248" mass="26105">MSGAQLARGGRGLTGPAGLPVGSEKTRLVRSMFDAIAPRYDLVNRLMTFGLDQIWRRRCVAALGLPAGAVVLDLASGTGDLSRELERRGLRAIGVDLSWGMLAARRAPAAVAQGDAAALPLGDATLDGAVSGFALRNLTDLRASFEELARVLRPGGRVALLDVAPMAGLRSAAQRLWFERAAPAIGSLLSDPEAYRYLPRSVAYLPPPATLVAELRRAGFSAVQHRVLAPGVVQLLTATRRGPAGTPQ</sequence>
<dbReference type="HAMAP" id="MF_01813">
    <property type="entry name" value="MenG_UbiE_methyltr"/>
    <property type="match status" value="1"/>
</dbReference>
<dbReference type="GO" id="GO:0032259">
    <property type="term" value="P:methylation"/>
    <property type="evidence" value="ECO:0007669"/>
    <property type="project" value="UniProtKB-KW"/>
</dbReference>
<dbReference type="RefSeq" id="WP_248107277.1">
    <property type="nucleotide sequence ID" value="NZ_JAKHEX010000009.1"/>
</dbReference>
<comment type="caution">
    <text evidence="4">Lacks conserved residue(s) required for the propagation of feature annotation.</text>
</comment>
<dbReference type="NCBIfam" id="TIGR01934">
    <property type="entry name" value="MenG_MenH_UbiE"/>
    <property type="match status" value="1"/>
</dbReference>
<evidence type="ECO:0000313" key="5">
    <source>
        <dbReference type="EMBL" id="MFC0082124.1"/>
    </source>
</evidence>
<comment type="pathway">
    <text evidence="4">Quinol/quinone metabolism; menaquinone biosynthesis; menaquinol from 1,4-dihydroxy-2-naphthoate: step 2/2.</text>
</comment>
<organism evidence="5 6">
    <name type="scientific">Aciditerrimonas ferrireducens</name>
    <dbReference type="NCBI Taxonomy" id="667306"/>
    <lineage>
        <taxon>Bacteria</taxon>
        <taxon>Bacillati</taxon>
        <taxon>Actinomycetota</taxon>
        <taxon>Acidimicrobiia</taxon>
        <taxon>Acidimicrobiales</taxon>
        <taxon>Acidimicrobiaceae</taxon>
        <taxon>Aciditerrimonas</taxon>
    </lineage>
</organism>
<comment type="function">
    <text evidence="4">Methyltransferase required for the conversion of demethylmenaquinol (DMKH2) to menaquinol (MKH2).</text>
</comment>
<dbReference type="SUPFAM" id="SSF53335">
    <property type="entry name" value="S-adenosyl-L-methionine-dependent methyltransferases"/>
    <property type="match status" value="1"/>
</dbReference>